<organism evidence="1 2">
    <name type="scientific">Eretmocerus hayati</name>
    <dbReference type="NCBI Taxonomy" id="131215"/>
    <lineage>
        <taxon>Eukaryota</taxon>
        <taxon>Metazoa</taxon>
        <taxon>Ecdysozoa</taxon>
        <taxon>Arthropoda</taxon>
        <taxon>Hexapoda</taxon>
        <taxon>Insecta</taxon>
        <taxon>Pterygota</taxon>
        <taxon>Neoptera</taxon>
        <taxon>Endopterygota</taxon>
        <taxon>Hymenoptera</taxon>
        <taxon>Apocrita</taxon>
        <taxon>Proctotrupomorpha</taxon>
        <taxon>Chalcidoidea</taxon>
        <taxon>Aphelinidae</taxon>
        <taxon>Aphelininae</taxon>
        <taxon>Eretmocerus</taxon>
    </lineage>
</organism>
<evidence type="ECO:0000313" key="1">
    <source>
        <dbReference type="EMBL" id="KAJ8688491.1"/>
    </source>
</evidence>
<dbReference type="EMBL" id="CM056741">
    <property type="protein sequence ID" value="KAJ8688491.1"/>
    <property type="molecule type" value="Genomic_DNA"/>
</dbReference>
<reference evidence="1" key="1">
    <citation type="submission" date="2023-04" db="EMBL/GenBank/DDBJ databases">
        <title>A chromosome-level genome assembly of the parasitoid wasp Eretmocerus hayati.</title>
        <authorList>
            <person name="Zhong Y."/>
            <person name="Liu S."/>
            <person name="Liu Y."/>
        </authorList>
    </citation>
    <scope>NUCLEOTIDE SEQUENCE</scope>
    <source>
        <strain evidence="1">ZJU_SS_LIU_2023</strain>
    </source>
</reference>
<gene>
    <name evidence="1" type="ORF">QAD02_024286</name>
</gene>
<protein>
    <submittedName>
        <fullName evidence="1">Uncharacterized protein</fullName>
    </submittedName>
</protein>
<name>A0ACC2PY68_9HYME</name>
<accession>A0ACC2PY68</accession>
<evidence type="ECO:0000313" key="2">
    <source>
        <dbReference type="Proteomes" id="UP001239111"/>
    </source>
</evidence>
<comment type="caution">
    <text evidence="1">The sequence shown here is derived from an EMBL/GenBank/DDBJ whole genome shotgun (WGS) entry which is preliminary data.</text>
</comment>
<keyword evidence="2" id="KW-1185">Reference proteome</keyword>
<proteinExistence type="predicted"/>
<sequence length="214" mass="24197">MSRAICSSDDPEPMRRAIRNGFDVDKHPNASNFFLTAIVQDRWEIFKTMLEASANRDCLLLNRPISMHDDSDDSTYYGPGSHLLRSPLSVACACVSDSELRRKMVKLLLEHGASVDFDPERHSESCAHAALKFADCELLELLSRSGADLNCLDRVIQHRSDESRDLLIPDERLVERGGNTPLHKVMLGIAFGESFNWERKWLRTTYVSTKSTSI</sequence>
<dbReference type="Proteomes" id="UP001239111">
    <property type="component" value="Chromosome 1"/>
</dbReference>